<dbReference type="InterPro" id="IPR008949">
    <property type="entry name" value="Isoprenoid_synthase_dom_sf"/>
</dbReference>
<protein>
    <submittedName>
        <fullName evidence="1">Uncharacterized protein</fullName>
    </submittedName>
</protein>
<accession>A0AAD4W0V1</accession>
<dbReference type="SUPFAM" id="SSF48576">
    <property type="entry name" value="Terpenoid synthases"/>
    <property type="match status" value="1"/>
</dbReference>
<reference evidence="1 2" key="1">
    <citation type="journal article" date="2022" name="G3 (Bethesda)">
        <title>Whole-genome sequence and methylome profiling of the almond [Prunus dulcis (Mill.) D.A. Webb] cultivar 'Nonpareil'.</title>
        <authorList>
            <person name="D'Amico-Willman K.M."/>
            <person name="Ouma W.Z."/>
            <person name="Meulia T."/>
            <person name="Sideli G.M."/>
            <person name="Gradziel T.M."/>
            <person name="Fresnedo-Ramirez J."/>
        </authorList>
    </citation>
    <scope>NUCLEOTIDE SEQUENCE [LARGE SCALE GENOMIC DNA]</scope>
    <source>
        <strain evidence="1">Clone GOH B32 T37-40</strain>
    </source>
</reference>
<keyword evidence="2" id="KW-1185">Reference proteome</keyword>
<dbReference type="Gene3D" id="1.10.600.10">
    <property type="entry name" value="Farnesyl Diphosphate Synthase"/>
    <property type="match status" value="1"/>
</dbReference>
<organism evidence="1 2">
    <name type="scientific">Prunus dulcis</name>
    <name type="common">Almond</name>
    <name type="synonym">Amygdalus dulcis</name>
    <dbReference type="NCBI Taxonomy" id="3755"/>
    <lineage>
        <taxon>Eukaryota</taxon>
        <taxon>Viridiplantae</taxon>
        <taxon>Streptophyta</taxon>
        <taxon>Embryophyta</taxon>
        <taxon>Tracheophyta</taxon>
        <taxon>Spermatophyta</taxon>
        <taxon>Magnoliopsida</taxon>
        <taxon>eudicotyledons</taxon>
        <taxon>Gunneridae</taxon>
        <taxon>Pentapetalae</taxon>
        <taxon>rosids</taxon>
        <taxon>fabids</taxon>
        <taxon>Rosales</taxon>
        <taxon>Rosaceae</taxon>
        <taxon>Amygdaloideae</taxon>
        <taxon>Amygdaleae</taxon>
        <taxon>Prunus</taxon>
    </lineage>
</organism>
<proteinExistence type="predicted"/>
<dbReference type="Proteomes" id="UP001054821">
    <property type="component" value="Chromosome 4"/>
</dbReference>
<evidence type="ECO:0000313" key="1">
    <source>
        <dbReference type="EMBL" id="KAI5333422.1"/>
    </source>
</evidence>
<gene>
    <name evidence="1" type="ORF">L3X38_023553</name>
</gene>
<name>A0AAD4W0V1_PRUDU</name>
<dbReference type="EMBL" id="JAJFAZ020000004">
    <property type="protein sequence ID" value="KAI5333422.1"/>
    <property type="molecule type" value="Genomic_DNA"/>
</dbReference>
<dbReference type="AlphaFoldDB" id="A0AAD4W0V1"/>
<evidence type="ECO:0000313" key="2">
    <source>
        <dbReference type="Proteomes" id="UP001054821"/>
    </source>
</evidence>
<sequence>MPQRVAATSTSAQQEGVHAERFLFFVQKSLFLKWISASCSLQRVVWENSIIGKIEALPSTFTMCIFQKKVARIQKLCSLNIKATGVGAGLPDSCAIHIGLKTNEPSFRSETLAPRLLTVLSLLAIQTTVLLLEFVNPHVKDSSGEGQFLDPSLVPRPVLMCVLNLTRVVDLLYKRGDDFTHVGKLMKDTVISLYIDPVPL</sequence>
<comment type="caution">
    <text evidence="1">The sequence shown here is derived from an EMBL/GenBank/DDBJ whole genome shotgun (WGS) entry which is preliminary data.</text>
</comment>